<protein>
    <submittedName>
        <fullName evidence="1">Uncharacterized protein</fullName>
    </submittedName>
</protein>
<gene>
    <name evidence="1" type="ORF">BN940_17631</name>
</gene>
<evidence type="ECO:0000313" key="2">
    <source>
        <dbReference type="Proteomes" id="UP000019805"/>
    </source>
</evidence>
<evidence type="ECO:0000313" key="1">
    <source>
        <dbReference type="EMBL" id="CDM25957.1"/>
    </source>
</evidence>
<sequence length="56" mass="5700">MTAALRLGGLGHHGRDRCGGLGCACPGREEGSANMRSPPPGLASNVLYRSCDGTLC</sequence>
<dbReference type="KEGG" id="cdn:BN940_17631"/>
<accession>W8X5V5</accession>
<dbReference type="AlphaFoldDB" id="W8X5V5"/>
<dbReference type="EMBL" id="HG916765">
    <property type="protein sequence ID" value="CDM25957.1"/>
    <property type="molecule type" value="Genomic_DNA"/>
</dbReference>
<dbReference type="STRING" id="1437824.BN940_17631"/>
<name>W8X5V5_CASD6</name>
<keyword evidence="2" id="KW-1185">Reference proteome</keyword>
<dbReference type="HOGENOM" id="CLU_3005700_0_0_4"/>
<proteinExistence type="predicted"/>
<organism evidence="1 2">
    <name type="scientific">Castellaniella defragrans (strain DSM 12143 / CCUG 39792 / 65Phen)</name>
    <name type="common">Alcaligenes defragrans</name>
    <dbReference type="NCBI Taxonomy" id="1437824"/>
    <lineage>
        <taxon>Bacteria</taxon>
        <taxon>Pseudomonadati</taxon>
        <taxon>Pseudomonadota</taxon>
        <taxon>Betaproteobacteria</taxon>
        <taxon>Burkholderiales</taxon>
        <taxon>Alcaligenaceae</taxon>
        <taxon>Castellaniella</taxon>
    </lineage>
</organism>
<reference evidence="1 2" key="1">
    <citation type="journal article" date="2014" name="BMC Microbiol.">
        <title>The oxygen-independent metabolism of cyclic monoterpenes in Castellaniella defragrans 65Phen.</title>
        <authorList>
            <person name="Petasch J."/>
            <person name="Disch E.M."/>
            <person name="Markert S."/>
            <person name="Becher D."/>
            <person name="Schweder T."/>
            <person name="Huttel B."/>
            <person name="Reinhardt R."/>
            <person name="Harder J."/>
        </authorList>
    </citation>
    <scope>NUCLEOTIDE SEQUENCE [LARGE SCALE GENOMIC DNA]</scope>
    <source>
        <strain evidence="1">65Phen</strain>
    </source>
</reference>
<dbReference type="Proteomes" id="UP000019805">
    <property type="component" value="Chromosome"/>
</dbReference>